<dbReference type="InterPro" id="IPR036048">
    <property type="entry name" value="Interleukin_8-like_sf"/>
</dbReference>
<dbReference type="EMBL" id="GBXM01022173">
    <property type="protein sequence ID" value="JAH86404.1"/>
    <property type="molecule type" value="Transcribed_RNA"/>
</dbReference>
<evidence type="ECO:0000259" key="4">
    <source>
        <dbReference type="SMART" id="SM00199"/>
    </source>
</evidence>
<feature type="region of interest" description="Disordered" evidence="2">
    <location>
        <begin position="85"/>
        <end position="110"/>
    </location>
</feature>
<dbReference type="PRINTS" id="PR00437">
    <property type="entry name" value="SMALLCYTKCXC"/>
</dbReference>
<name>A0A0E9W7Q4_ANGAN</name>
<feature type="compositionally biased region" description="Basic residues" evidence="2">
    <location>
        <begin position="99"/>
        <end position="110"/>
    </location>
</feature>
<dbReference type="InterPro" id="IPR001089">
    <property type="entry name" value="Chemokine_CXC"/>
</dbReference>
<dbReference type="GO" id="GO:0005615">
    <property type="term" value="C:extracellular space"/>
    <property type="evidence" value="ECO:0007669"/>
    <property type="project" value="UniProtKB-KW"/>
</dbReference>
<dbReference type="GO" id="GO:0008009">
    <property type="term" value="F:chemokine activity"/>
    <property type="evidence" value="ECO:0007669"/>
    <property type="project" value="InterPro"/>
</dbReference>
<evidence type="ECO:0000256" key="3">
    <source>
        <dbReference type="SAM" id="SignalP"/>
    </source>
</evidence>
<dbReference type="GO" id="GO:0006955">
    <property type="term" value="P:immune response"/>
    <property type="evidence" value="ECO:0007669"/>
    <property type="project" value="InterPro"/>
</dbReference>
<dbReference type="InterPro" id="IPR001811">
    <property type="entry name" value="Chemokine_IL8-like_dom"/>
</dbReference>
<organism evidence="5">
    <name type="scientific">Anguilla anguilla</name>
    <name type="common">European freshwater eel</name>
    <name type="synonym">Muraena anguilla</name>
    <dbReference type="NCBI Taxonomy" id="7936"/>
    <lineage>
        <taxon>Eukaryota</taxon>
        <taxon>Metazoa</taxon>
        <taxon>Chordata</taxon>
        <taxon>Craniata</taxon>
        <taxon>Vertebrata</taxon>
        <taxon>Euteleostomi</taxon>
        <taxon>Actinopterygii</taxon>
        <taxon>Neopterygii</taxon>
        <taxon>Teleostei</taxon>
        <taxon>Anguilliformes</taxon>
        <taxon>Anguillidae</taxon>
        <taxon>Anguilla</taxon>
    </lineage>
</organism>
<dbReference type="SMART" id="SM00199">
    <property type="entry name" value="SCY"/>
    <property type="match status" value="1"/>
</dbReference>
<sequence>MNTATLFLACVIIFGIGVTHCAGQIQGTERCICTGNPRKLVHLKRVKTIETFPASTFCSKIEILVTLKKTGKKLCLDPLGRQGKMFLNHKRTQPQVKNPKGKRGKKKRGN</sequence>
<reference evidence="5" key="1">
    <citation type="submission" date="2014-11" db="EMBL/GenBank/DDBJ databases">
        <authorList>
            <person name="Amaro Gonzalez C."/>
        </authorList>
    </citation>
    <scope>NUCLEOTIDE SEQUENCE</scope>
</reference>
<dbReference type="AlphaFoldDB" id="A0A0E9W7Q4"/>
<keyword evidence="3" id="KW-0732">Signal</keyword>
<feature type="signal peptide" evidence="3">
    <location>
        <begin position="1"/>
        <end position="21"/>
    </location>
</feature>
<protein>
    <recommendedName>
        <fullName evidence="4">Chemokine interleukin-8-like domain-containing protein</fullName>
    </recommendedName>
</protein>
<proteinExistence type="predicted"/>
<keyword evidence="1" id="KW-0202">Cytokine</keyword>
<reference evidence="5" key="2">
    <citation type="journal article" date="2015" name="Fish Shellfish Immunol.">
        <title>Early steps in the European eel (Anguilla anguilla)-Vibrio vulnificus interaction in the gills: Role of the RtxA13 toxin.</title>
        <authorList>
            <person name="Callol A."/>
            <person name="Pajuelo D."/>
            <person name="Ebbesson L."/>
            <person name="Teles M."/>
            <person name="MacKenzie S."/>
            <person name="Amaro C."/>
        </authorList>
    </citation>
    <scope>NUCLEOTIDE SEQUENCE</scope>
</reference>
<dbReference type="Gene3D" id="2.40.50.40">
    <property type="match status" value="1"/>
</dbReference>
<dbReference type="SUPFAM" id="SSF54117">
    <property type="entry name" value="Interleukin 8-like chemokines"/>
    <property type="match status" value="1"/>
</dbReference>
<feature type="domain" description="Chemokine interleukin-8-like" evidence="4">
    <location>
        <begin position="28"/>
        <end position="90"/>
    </location>
</feature>
<feature type="chain" id="PRO_5002434422" description="Chemokine interleukin-8-like domain-containing protein" evidence="3">
    <location>
        <begin position="22"/>
        <end position="110"/>
    </location>
</feature>
<dbReference type="Pfam" id="PF00048">
    <property type="entry name" value="IL8"/>
    <property type="match status" value="1"/>
</dbReference>
<evidence type="ECO:0000256" key="1">
    <source>
        <dbReference type="ARBA" id="ARBA00022514"/>
    </source>
</evidence>
<evidence type="ECO:0000313" key="5">
    <source>
        <dbReference type="EMBL" id="JAH86404.1"/>
    </source>
</evidence>
<accession>A0A0E9W7Q4</accession>
<evidence type="ECO:0000256" key="2">
    <source>
        <dbReference type="SAM" id="MobiDB-lite"/>
    </source>
</evidence>